<gene>
    <name evidence="7" type="ORF">QPX54_03970</name>
</gene>
<reference evidence="7" key="1">
    <citation type="submission" date="2023-05" db="EMBL/GenBank/DDBJ databases">
        <title>Metabolic capabilities are highly conserved among human nasal-associated Corynebacterium species in pangenomic analyses.</title>
        <authorList>
            <person name="Tran T.H."/>
            <person name="Roberts A.Q."/>
            <person name="Escapa I.F."/>
            <person name="Gao W."/>
            <person name="Conlan S."/>
            <person name="Kong H."/>
            <person name="Segre J.A."/>
            <person name="Kelly M.S."/>
            <person name="Lemon K.P."/>
        </authorList>
    </citation>
    <scope>NUCLEOTIDE SEQUENCE</scope>
    <source>
        <strain evidence="7">KPL2654</strain>
    </source>
</reference>
<evidence type="ECO:0000256" key="6">
    <source>
        <dbReference type="SAM" id="Phobius"/>
    </source>
</evidence>
<feature type="region of interest" description="Disordered" evidence="5">
    <location>
        <begin position="184"/>
        <end position="223"/>
    </location>
</feature>
<keyword evidence="4 6" id="KW-0472">Membrane</keyword>
<evidence type="ECO:0000313" key="8">
    <source>
        <dbReference type="Proteomes" id="UP001226160"/>
    </source>
</evidence>
<evidence type="ECO:0000256" key="3">
    <source>
        <dbReference type="ARBA" id="ARBA00022989"/>
    </source>
</evidence>
<protein>
    <submittedName>
        <fullName evidence="7">DoxX family protein</fullName>
    </submittedName>
</protein>
<sequence length="410" mass="43165">MSDGKNNPDKSKAKSNSAPQPDKADFHDDEFDVPTYKGPQTSQKKSAADSDAKTEVKADFKRDAESASEGQRTTIFQRAGRATPQTIEPNSGASRNRADSTGPGNDSEPTTQFAQQSSAAGVGSSEKAAASSANGGPDGNDNQVDADSQRPEYRDEDFATTEVIDPAGKQTTVPVAASAIPNQAAQSNNTPSNNMQPGQPHDGQQQFPDDVPYAQGNGIPNEEAAGAGAMEHAELTETRRGTIDFGLFLLRIVFSAWLIIQAVGTFFSLGNHEGIAGLESEFSAYNQDHLLAILVPALQLAAGIFLLLGLLAPIAGMVAVTVSGFLAVHQLADAQVGLNIFNWEETLWVPVMVAAIAVVVQFTGPGLYALDGARGWARRPLASSWIFAILGIAAVVAAWWLFAGTNPLAS</sequence>
<organism evidence="7 8">
    <name type="scientific">Corynebacterium propinquum</name>
    <dbReference type="NCBI Taxonomy" id="43769"/>
    <lineage>
        <taxon>Bacteria</taxon>
        <taxon>Bacillati</taxon>
        <taxon>Actinomycetota</taxon>
        <taxon>Actinomycetes</taxon>
        <taxon>Mycobacteriales</taxon>
        <taxon>Corynebacteriaceae</taxon>
        <taxon>Corynebacterium</taxon>
    </lineage>
</organism>
<feature type="transmembrane region" description="Helical" evidence="6">
    <location>
        <begin position="347"/>
        <end position="370"/>
    </location>
</feature>
<dbReference type="GO" id="GO:0016020">
    <property type="term" value="C:membrane"/>
    <property type="evidence" value="ECO:0007669"/>
    <property type="project" value="UniProtKB-SubCell"/>
</dbReference>
<dbReference type="AlphaFoldDB" id="A0AAP4F7L4"/>
<dbReference type="InterPro" id="IPR032808">
    <property type="entry name" value="DoxX"/>
</dbReference>
<evidence type="ECO:0000313" key="7">
    <source>
        <dbReference type="EMBL" id="MDK4325674.1"/>
    </source>
</evidence>
<dbReference type="RefSeq" id="WP_284589541.1">
    <property type="nucleotide sequence ID" value="NZ_JASNVP010000003.1"/>
</dbReference>
<feature type="compositionally biased region" description="Polar residues" evidence="5">
    <location>
        <begin position="102"/>
        <end position="113"/>
    </location>
</feature>
<evidence type="ECO:0000256" key="4">
    <source>
        <dbReference type="ARBA" id="ARBA00023136"/>
    </source>
</evidence>
<dbReference type="Pfam" id="PF07681">
    <property type="entry name" value="DoxX"/>
    <property type="match status" value="1"/>
</dbReference>
<feature type="compositionally biased region" description="Low complexity" evidence="5">
    <location>
        <begin position="114"/>
        <end position="125"/>
    </location>
</feature>
<feature type="compositionally biased region" description="Polar residues" evidence="5">
    <location>
        <begin position="83"/>
        <end position="94"/>
    </location>
</feature>
<name>A0AAP4F7L4_9CORY</name>
<feature type="transmembrane region" description="Helical" evidence="6">
    <location>
        <begin position="289"/>
        <end position="307"/>
    </location>
</feature>
<feature type="transmembrane region" description="Helical" evidence="6">
    <location>
        <begin position="314"/>
        <end position="332"/>
    </location>
</feature>
<evidence type="ECO:0000256" key="5">
    <source>
        <dbReference type="SAM" id="MobiDB-lite"/>
    </source>
</evidence>
<dbReference type="Proteomes" id="UP001226160">
    <property type="component" value="Unassembled WGS sequence"/>
</dbReference>
<proteinExistence type="predicted"/>
<feature type="compositionally biased region" description="Basic and acidic residues" evidence="5">
    <location>
        <begin position="46"/>
        <end position="65"/>
    </location>
</feature>
<feature type="transmembrane region" description="Helical" evidence="6">
    <location>
        <begin position="382"/>
        <end position="402"/>
    </location>
</feature>
<comment type="subcellular location">
    <subcellularLocation>
        <location evidence="1">Membrane</location>
        <topology evidence="1">Multi-pass membrane protein</topology>
    </subcellularLocation>
</comment>
<accession>A0AAP4F7L4</accession>
<feature type="compositionally biased region" description="Basic and acidic residues" evidence="5">
    <location>
        <begin position="1"/>
        <end position="12"/>
    </location>
</feature>
<evidence type="ECO:0000256" key="2">
    <source>
        <dbReference type="ARBA" id="ARBA00022692"/>
    </source>
</evidence>
<keyword evidence="2 6" id="KW-0812">Transmembrane</keyword>
<keyword evidence="3 6" id="KW-1133">Transmembrane helix</keyword>
<dbReference type="EMBL" id="JASNVP010000003">
    <property type="protein sequence ID" value="MDK4325674.1"/>
    <property type="molecule type" value="Genomic_DNA"/>
</dbReference>
<comment type="caution">
    <text evidence="7">The sequence shown here is derived from an EMBL/GenBank/DDBJ whole genome shotgun (WGS) entry which is preliminary data.</text>
</comment>
<feature type="compositionally biased region" description="Polar residues" evidence="5">
    <location>
        <begin position="184"/>
        <end position="207"/>
    </location>
</feature>
<evidence type="ECO:0000256" key="1">
    <source>
        <dbReference type="ARBA" id="ARBA00004141"/>
    </source>
</evidence>
<feature type="region of interest" description="Disordered" evidence="5">
    <location>
        <begin position="1"/>
        <end position="155"/>
    </location>
</feature>
<feature type="transmembrane region" description="Helical" evidence="6">
    <location>
        <begin position="248"/>
        <end position="269"/>
    </location>
</feature>